<organism evidence="2 3">
    <name type="scientific">Facklamia languida CCUG 37842</name>
    <dbReference type="NCBI Taxonomy" id="883113"/>
    <lineage>
        <taxon>Bacteria</taxon>
        <taxon>Bacillati</taxon>
        <taxon>Bacillota</taxon>
        <taxon>Bacilli</taxon>
        <taxon>Lactobacillales</taxon>
        <taxon>Aerococcaceae</taxon>
        <taxon>Facklamia</taxon>
    </lineage>
</organism>
<name>H3NH50_9LACT</name>
<dbReference type="RefSeq" id="WP_006308067.1">
    <property type="nucleotide sequence ID" value="NZ_JH601133.1"/>
</dbReference>
<reference evidence="2 3" key="1">
    <citation type="submission" date="2012-01" db="EMBL/GenBank/DDBJ databases">
        <title>The Genome Sequence of Facklamia languida CCUG 37842.</title>
        <authorList>
            <consortium name="The Broad Institute Genome Sequencing Platform"/>
            <person name="Earl A."/>
            <person name="Ward D."/>
            <person name="Feldgarden M."/>
            <person name="Gevers D."/>
            <person name="Huys G."/>
            <person name="Young S.K."/>
            <person name="Zeng Q."/>
            <person name="Gargeya S."/>
            <person name="Fitzgerald M."/>
            <person name="Haas B."/>
            <person name="Abouelleil A."/>
            <person name="Alvarado L."/>
            <person name="Arachchi H.M."/>
            <person name="Berlin A."/>
            <person name="Chapman S.B."/>
            <person name="Gearin G."/>
            <person name="Goldberg J."/>
            <person name="Griggs A."/>
            <person name="Gujja S."/>
            <person name="Hansen M."/>
            <person name="Heiman D."/>
            <person name="Howarth C."/>
            <person name="Larimer J."/>
            <person name="Lui A."/>
            <person name="MacDonald P.J.P."/>
            <person name="McCowen C."/>
            <person name="Montmayeur A."/>
            <person name="Murphy C."/>
            <person name="Neiman D."/>
            <person name="Pearson M."/>
            <person name="Priest M."/>
            <person name="Roberts A."/>
            <person name="Saif S."/>
            <person name="Shea T."/>
            <person name="Sisk P."/>
            <person name="Stolte C."/>
            <person name="Sykes S."/>
            <person name="Wortman J."/>
            <person name="Nusbaum C."/>
            <person name="Birren B."/>
        </authorList>
    </citation>
    <scope>NUCLEOTIDE SEQUENCE [LARGE SCALE GENOMIC DNA]</scope>
    <source>
        <strain evidence="2 3">CCUG 37842</strain>
    </source>
</reference>
<dbReference type="PATRIC" id="fig|883113.3.peg.187"/>
<keyword evidence="3" id="KW-1185">Reference proteome</keyword>
<evidence type="ECO:0000256" key="1">
    <source>
        <dbReference type="SAM" id="Phobius"/>
    </source>
</evidence>
<dbReference type="Proteomes" id="UP000006190">
    <property type="component" value="Unassembled WGS sequence"/>
</dbReference>
<dbReference type="HOGENOM" id="CLU_173071_0_0_9"/>
<accession>H3NH50</accession>
<dbReference type="EMBL" id="AGEG01000002">
    <property type="protein sequence ID" value="EHR38105.1"/>
    <property type="molecule type" value="Genomic_DNA"/>
</dbReference>
<keyword evidence="1" id="KW-0472">Membrane</keyword>
<dbReference type="InterPro" id="IPR017259">
    <property type="entry name" value="UCP037672"/>
</dbReference>
<sequence>MEQFVVWVIGLILILVGGLIWGKQKIHLIHDYHHGHVREQDIPAYTRQMGQGIMMMGLACLLVGVFTCLDRQSLRWGLFSIIFLLATVRLYRAQKKYNGGLFS</sequence>
<feature type="transmembrane region" description="Helical" evidence="1">
    <location>
        <begin position="73"/>
        <end position="91"/>
    </location>
</feature>
<feature type="transmembrane region" description="Helical" evidence="1">
    <location>
        <begin position="49"/>
        <end position="67"/>
    </location>
</feature>
<protein>
    <recommendedName>
        <fullName evidence="4">DUF3784 domain-containing protein</fullName>
    </recommendedName>
</protein>
<evidence type="ECO:0000313" key="2">
    <source>
        <dbReference type="EMBL" id="EHR38105.1"/>
    </source>
</evidence>
<keyword evidence="1" id="KW-1133">Transmembrane helix</keyword>
<dbReference type="AlphaFoldDB" id="H3NH50"/>
<keyword evidence="1" id="KW-0812">Transmembrane</keyword>
<evidence type="ECO:0008006" key="4">
    <source>
        <dbReference type="Google" id="ProtNLM"/>
    </source>
</evidence>
<dbReference type="eggNOG" id="ENOG5033NID">
    <property type="taxonomic scope" value="Bacteria"/>
</dbReference>
<proteinExistence type="predicted"/>
<dbReference type="OrthoDB" id="2085737at2"/>
<dbReference type="STRING" id="883113.HMPREF9708_00189"/>
<dbReference type="Pfam" id="PF12650">
    <property type="entry name" value="DUF3784"/>
    <property type="match status" value="1"/>
</dbReference>
<evidence type="ECO:0000313" key="3">
    <source>
        <dbReference type="Proteomes" id="UP000006190"/>
    </source>
</evidence>
<comment type="caution">
    <text evidence="2">The sequence shown here is derived from an EMBL/GenBank/DDBJ whole genome shotgun (WGS) entry which is preliminary data.</text>
</comment>
<gene>
    <name evidence="2" type="ORF">HMPREF9708_00189</name>
</gene>
<feature type="transmembrane region" description="Helical" evidence="1">
    <location>
        <begin position="6"/>
        <end position="22"/>
    </location>
</feature>